<proteinExistence type="predicted"/>
<organism evidence="2">
    <name type="scientific">Trichophyton rubrum CBS 288.86</name>
    <dbReference type="NCBI Taxonomy" id="1215330"/>
    <lineage>
        <taxon>Eukaryota</taxon>
        <taxon>Fungi</taxon>
        <taxon>Dikarya</taxon>
        <taxon>Ascomycota</taxon>
        <taxon>Pezizomycotina</taxon>
        <taxon>Eurotiomycetes</taxon>
        <taxon>Eurotiomycetidae</taxon>
        <taxon>Onygenales</taxon>
        <taxon>Arthrodermataceae</taxon>
        <taxon>Trichophyton</taxon>
    </lineage>
</organism>
<dbReference type="CDD" id="cd09917">
    <property type="entry name" value="F-box_SF"/>
    <property type="match status" value="1"/>
</dbReference>
<dbReference type="AlphaFoldDB" id="A0A022W739"/>
<gene>
    <name evidence="2" type="ORF">H103_03237</name>
</gene>
<reference evidence="2" key="1">
    <citation type="submission" date="2014-02" db="EMBL/GenBank/DDBJ databases">
        <title>The Genome Sequence of Trichophyton rubrum (morphotype fischeri) CBS 288.86.</title>
        <authorList>
            <consortium name="The Broad Institute Genomics Platform"/>
            <person name="Cuomo C.A."/>
            <person name="White T.C."/>
            <person name="Graser Y."/>
            <person name="Martinez-Rossi N."/>
            <person name="Heitman J."/>
            <person name="Young S.K."/>
            <person name="Zeng Q."/>
            <person name="Gargeya S."/>
            <person name="Abouelleil A."/>
            <person name="Alvarado L."/>
            <person name="Chapman S.B."/>
            <person name="Gainer-Dewar J."/>
            <person name="Goldberg J."/>
            <person name="Griggs A."/>
            <person name="Gujja S."/>
            <person name="Hansen M."/>
            <person name="Howarth C."/>
            <person name="Imamovic A."/>
            <person name="Larimer J."/>
            <person name="Martinez D."/>
            <person name="Murphy C."/>
            <person name="Pearson M.D."/>
            <person name="Persinoti G."/>
            <person name="Poon T."/>
            <person name="Priest M."/>
            <person name="Roberts A.D."/>
            <person name="Saif S."/>
            <person name="Shea T.D."/>
            <person name="Sykes S.N."/>
            <person name="Wortman J."/>
            <person name="Nusbaum C."/>
            <person name="Birren B."/>
        </authorList>
    </citation>
    <scope>NUCLEOTIDE SEQUENCE [LARGE SCALE GENOMIC DNA]</scope>
    <source>
        <strain evidence="2">CBS 288.86</strain>
    </source>
</reference>
<dbReference type="Proteomes" id="UP000023758">
    <property type="component" value="Unassembled WGS sequence"/>
</dbReference>
<dbReference type="PROSITE" id="PS50181">
    <property type="entry name" value="FBOX"/>
    <property type="match status" value="1"/>
</dbReference>
<evidence type="ECO:0000259" key="1">
    <source>
        <dbReference type="PROSITE" id="PS50181"/>
    </source>
</evidence>
<feature type="domain" description="F-box" evidence="1">
    <location>
        <begin position="104"/>
        <end position="153"/>
    </location>
</feature>
<dbReference type="EMBL" id="KK207799">
    <property type="protein sequence ID" value="EZF53898.1"/>
    <property type="molecule type" value="Genomic_DNA"/>
</dbReference>
<dbReference type="SUPFAM" id="SSF81383">
    <property type="entry name" value="F-box domain"/>
    <property type="match status" value="1"/>
</dbReference>
<dbReference type="HOGENOM" id="CLU_044126_0_0_1"/>
<accession>A0A022W739</accession>
<sequence length="394" mass="45032">MPYKREPRFCFAAPQLRQQFFWYTSAFGDKGHTLDGLLFDVSTYDLVAQFARPIFPSSLVEAAAQSLQPIVQGRTNTPQQRRRESVAAFVPSSSHTSLQTRATQANLAGLPVEIHYVIFDSLSAQELFNLGITCRRLWVVMMPVLVRRLMATLGTWAGTPVICTSHRHPLGVDNSYPPTLLRPEDLDELDEGLDLEELPSDMEDCYAWSPVNLFELAGARYDDPWHLSPAAIWDLLPNIPVKDNFELLRHPGAFQVRTFLTPLTFYPTDQEWVLRNLTTREFVRPAAVALDKEYIHGPFIEVFGFGEVILSRTVWHDELSPDIRDKSWAGHCLDIVPITDLDEGGPWKDISDQVAQDIERTWKDKLGDNWRTHIQDKARLENQLGPRKRLRLMP</sequence>
<name>A0A022W739_TRIRU</name>
<evidence type="ECO:0000313" key="2">
    <source>
        <dbReference type="EMBL" id="EZF53898.1"/>
    </source>
</evidence>
<dbReference type="InterPro" id="IPR001810">
    <property type="entry name" value="F-box_dom"/>
</dbReference>
<dbReference type="InterPro" id="IPR036047">
    <property type="entry name" value="F-box-like_dom_sf"/>
</dbReference>
<protein>
    <recommendedName>
        <fullName evidence="1">F-box domain-containing protein</fullName>
    </recommendedName>
</protein>
<dbReference type="OrthoDB" id="2588098at2759"/>